<proteinExistence type="predicted"/>
<dbReference type="RefSeq" id="WP_243010917.1">
    <property type="nucleotide sequence ID" value="NZ_JALGAR010000001.1"/>
</dbReference>
<feature type="compositionally biased region" description="Basic and acidic residues" evidence="1">
    <location>
        <begin position="1"/>
        <end position="15"/>
    </location>
</feature>
<dbReference type="EMBL" id="JALGAR010000001">
    <property type="protein sequence ID" value="MCI4656866.1"/>
    <property type="molecule type" value="Genomic_DNA"/>
</dbReference>
<comment type="caution">
    <text evidence="2">The sequence shown here is derived from an EMBL/GenBank/DDBJ whole genome shotgun (WGS) entry which is preliminary data.</text>
</comment>
<accession>A0AA41QVB5</accession>
<dbReference type="Proteomes" id="UP001165341">
    <property type="component" value="Unassembled WGS sequence"/>
</dbReference>
<sequence>MGDTGQDKRIERFGSDEDIANAEAAKRQDAKDARVRLLRSKAAVSRSEADAIEAMHLDPDTLEDLLENASPLEARRLEKSEHAISQRVAKARAAAEAAEYEYEQAVLEQYDDSKG</sequence>
<gene>
    <name evidence="2" type="ORF">MQH31_03440</name>
</gene>
<name>A0AA41QVB5_9MICO</name>
<keyword evidence="3" id="KW-1185">Reference proteome</keyword>
<dbReference type="AlphaFoldDB" id="A0AA41QVB5"/>
<feature type="region of interest" description="Disordered" evidence="1">
    <location>
        <begin position="1"/>
        <end position="31"/>
    </location>
</feature>
<evidence type="ECO:0000313" key="3">
    <source>
        <dbReference type="Proteomes" id="UP001165341"/>
    </source>
</evidence>
<protein>
    <submittedName>
        <fullName evidence="2">Uncharacterized protein</fullName>
    </submittedName>
</protein>
<evidence type="ECO:0000313" key="2">
    <source>
        <dbReference type="EMBL" id="MCI4656866.1"/>
    </source>
</evidence>
<reference evidence="2" key="1">
    <citation type="submission" date="2022-03" db="EMBL/GenBank/DDBJ databases">
        <title>Cryobacterium sp. nov. strain ZS14-85, isolated from Antarctic soil.</title>
        <authorList>
            <person name="Li J."/>
            <person name="Niu G."/>
        </authorList>
    </citation>
    <scope>NUCLEOTIDE SEQUENCE</scope>
    <source>
        <strain evidence="2">ZS14-85</strain>
    </source>
</reference>
<organism evidence="2 3">
    <name type="scientific">Cryobacterium zhongshanensis</name>
    <dbReference type="NCBI Taxonomy" id="2928153"/>
    <lineage>
        <taxon>Bacteria</taxon>
        <taxon>Bacillati</taxon>
        <taxon>Actinomycetota</taxon>
        <taxon>Actinomycetes</taxon>
        <taxon>Micrococcales</taxon>
        <taxon>Microbacteriaceae</taxon>
        <taxon>Cryobacterium</taxon>
    </lineage>
</organism>
<evidence type="ECO:0000256" key="1">
    <source>
        <dbReference type="SAM" id="MobiDB-lite"/>
    </source>
</evidence>